<dbReference type="Gene3D" id="1.20.1270.180">
    <property type="match status" value="1"/>
</dbReference>
<dbReference type="InterPro" id="IPR009739">
    <property type="entry name" value="LprI-like_N"/>
</dbReference>
<dbReference type="Pfam" id="PF07007">
    <property type="entry name" value="LprI"/>
    <property type="match status" value="1"/>
</dbReference>
<dbReference type="EMBL" id="FPHI01000022">
    <property type="protein sequence ID" value="SFV61785.1"/>
    <property type="molecule type" value="Genomic_DNA"/>
</dbReference>
<sequence>MSKLILKPFIVIVLLTMNINANQYDKCIKEGGFYRDCMRYERDRQDKLLNINYKKAMNRLKGERREQLREIQRLWIKYTNAKCSFYYHKHSGSGGLDEAIFCEMQEATKRALELSEIY</sequence>
<protein>
    <recommendedName>
        <fullName evidence="1">Lysozyme inhibitor LprI-like N-terminal domain-containing protein</fullName>
    </recommendedName>
</protein>
<name>A0A1W1C7Q3_9ZZZZ</name>
<organism evidence="2">
    <name type="scientific">hydrothermal vent metagenome</name>
    <dbReference type="NCBI Taxonomy" id="652676"/>
    <lineage>
        <taxon>unclassified sequences</taxon>
        <taxon>metagenomes</taxon>
        <taxon>ecological metagenomes</taxon>
    </lineage>
</organism>
<feature type="domain" description="Lysozyme inhibitor LprI-like N-terminal" evidence="1">
    <location>
        <begin position="35"/>
        <end position="114"/>
    </location>
</feature>
<proteinExistence type="predicted"/>
<reference evidence="2" key="1">
    <citation type="submission" date="2016-10" db="EMBL/GenBank/DDBJ databases">
        <authorList>
            <person name="de Groot N.N."/>
        </authorList>
    </citation>
    <scope>NUCLEOTIDE SEQUENCE</scope>
</reference>
<evidence type="ECO:0000313" key="2">
    <source>
        <dbReference type="EMBL" id="SFV61785.1"/>
    </source>
</evidence>
<accession>A0A1W1C7Q3</accession>
<gene>
    <name evidence="2" type="ORF">MNB_SV-3-1099</name>
</gene>
<evidence type="ECO:0000259" key="1">
    <source>
        <dbReference type="Pfam" id="PF07007"/>
    </source>
</evidence>
<dbReference type="AlphaFoldDB" id="A0A1W1C7Q3"/>